<keyword evidence="3 8" id="KW-0812">Transmembrane</keyword>
<name>A0ABM1F966_PRICU</name>
<evidence type="ECO:0000256" key="6">
    <source>
        <dbReference type="ARBA" id="ARBA00023136"/>
    </source>
</evidence>
<dbReference type="InterPro" id="IPR036598">
    <property type="entry name" value="GOLD_dom_sf"/>
</dbReference>
<dbReference type="PROSITE" id="PS50866">
    <property type="entry name" value="GOLD"/>
    <property type="match status" value="1"/>
</dbReference>
<feature type="domain" description="GOLD" evidence="10">
    <location>
        <begin position="1"/>
        <end position="73"/>
    </location>
</feature>
<dbReference type="InterPro" id="IPR015720">
    <property type="entry name" value="Emp24-like"/>
</dbReference>
<keyword evidence="5 9" id="KW-1133">Transmembrane helix</keyword>
<evidence type="ECO:0000256" key="3">
    <source>
        <dbReference type="ARBA" id="ARBA00022692"/>
    </source>
</evidence>
<proteinExistence type="inferred from homology"/>
<dbReference type="GeneID" id="106820901"/>
<evidence type="ECO:0000256" key="7">
    <source>
        <dbReference type="ARBA" id="ARBA00037847"/>
    </source>
</evidence>
<feature type="transmembrane region" description="Helical" evidence="9">
    <location>
        <begin position="148"/>
        <end position="171"/>
    </location>
</feature>
<evidence type="ECO:0000313" key="11">
    <source>
        <dbReference type="Proteomes" id="UP000695022"/>
    </source>
</evidence>
<keyword evidence="6 9" id="KW-0472">Membrane</keyword>
<dbReference type="RefSeq" id="XP_014680987.1">
    <property type="nucleotide sequence ID" value="XM_014825501.1"/>
</dbReference>
<evidence type="ECO:0000256" key="2">
    <source>
        <dbReference type="ARBA" id="ARBA00007104"/>
    </source>
</evidence>
<dbReference type="Pfam" id="PF01105">
    <property type="entry name" value="EMP24_GP25L"/>
    <property type="match status" value="1"/>
</dbReference>
<dbReference type="Proteomes" id="UP000695022">
    <property type="component" value="Unplaced"/>
</dbReference>
<evidence type="ECO:0000256" key="9">
    <source>
        <dbReference type="SAM" id="Phobius"/>
    </source>
</evidence>
<evidence type="ECO:0000313" key="12">
    <source>
        <dbReference type="RefSeq" id="XP_014680987.1"/>
    </source>
</evidence>
<dbReference type="InterPro" id="IPR009038">
    <property type="entry name" value="GOLD_dom"/>
</dbReference>
<dbReference type="SMART" id="SM01190">
    <property type="entry name" value="EMP24_GP25L"/>
    <property type="match status" value="1"/>
</dbReference>
<protein>
    <submittedName>
        <fullName evidence="12">Transmembrane emp24 domain-containing protein 5-like</fullName>
    </submittedName>
</protein>
<reference evidence="12" key="1">
    <citation type="submission" date="2025-08" db="UniProtKB">
        <authorList>
            <consortium name="RefSeq"/>
        </authorList>
    </citation>
    <scope>IDENTIFICATION</scope>
</reference>
<keyword evidence="4" id="KW-0732">Signal</keyword>
<evidence type="ECO:0000256" key="5">
    <source>
        <dbReference type="ARBA" id="ARBA00022989"/>
    </source>
</evidence>
<dbReference type="PANTHER" id="PTHR22811">
    <property type="entry name" value="TRANSMEMBRANE EMP24 DOMAIN-CONTAINING PROTEIN"/>
    <property type="match status" value="1"/>
</dbReference>
<keyword evidence="11" id="KW-1185">Reference proteome</keyword>
<evidence type="ECO:0000259" key="10">
    <source>
        <dbReference type="PROSITE" id="PS50866"/>
    </source>
</evidence>
<accession>A0ABM1F966</accession>
<evidence type="ECO:0000256" key="8">
    <source>
        <dbReference type="RuleBase" id="RU003827"/>
    </source>
</evidence>
<evidence type="ECO:0000256" key="4">
    <source>
        <dbReference type="ARBA" id="ARBA00022729"/>
    </source>
</evidence>
<gene>
    <name evidence="12" type="primary">LOC106820901</name>
</gene>
<evidence type="ECO:0000256" key="1">
    <source>
        <dbReference type="ARBA" id="ARBA00004479"/>
    </source>
</evidence>
<organism evidence="11 12">
    <name type="scientific">Priapulus caudatus</name>
    <name type="common">Priapulid worm</name>
    <dbReference type="NCBI Taxonomy" id="37621"/>
    <lineage>
        <taxon>Eukaryota</taxon>
        <taxon>Metazoa</taxon>
        <taxon>Ecdysozoa</taxon>
        <taxon>Scalidophora</taxon>
        <taxon>Priapulida</taxon>
        <taxon>Priapulimorpha</taxon>
        <taxon>Priapulimorphida</taxon>
        <taxon>Priapulidae</taxon>
        <taxon>Priapulus</taxon>
    </lineage>
</organism>
<comment type="similarity">
    <text evidence="2 8">Belongs to the EMP24/GP25L family.</text>
</comment>
<dbReference type="SUPFAM" id="SSF101576">
    <property type="entry name" value="Supernatant protein factor (SPF), C-terminal domain"/>
    <property type="match status" value="1"/>
</dbReference>
<comment type="subcellular location">
    <subcellularLocation>
        <location evidence="7">Endomembrane system</location>
        <topology evidence="7">Single-pass membrane protein</topology>
    </subcellularLocation>
    <subcellularLocation>
        <location evidence="1 8">Membrane</location>
        <topology evidence="1 8">Single-pass type I membrane protein</topology>
    </subcellularLocation>
</comment>
<dbReference type="Gene3D" id="2.60.120.680">
    <property type="entry name" value="GOLD domain"/>
    <property type="match status" value="1"/>
</dbReference>
<sequence length="192" mass="21883">MRGVARPGLVIDGGDLDITFITQSPTGYAIITDIRKSENTHRVTASEDGDYKFCFDNTFSRFSIKLVYFELSVENADGVDDDDDDDEEWMKFVRDEETLGISIDNMKGALAEVKSNLAKSIQLQTLRKAHEAKDRNVMETNYTRVNTWSIVFICILISTGIVQVVMIRGLFDEKSMAHKMMKKLQGQQNQYY</sequence>